<name>V2VT86_9GAMM</name>
<evidence type="ECO:0000313" key="1">
    <source>
        <dbReference type="EMBL" id="ESK50949.1"/>
    </source>
</evidence>
<sequence length="92" mass="10721">MANYLISYDLIGDKDYEKLFEAIKSIANGYSRPLKSVWIIGHKGEASDIVNALSRYIDNNDKLFVTLVTKDTSWTKTLKDSTREWLKKYIWL</sequence>
<keyword evidence="2" id="KW-1185">Reference proteome</keyword>
<dbReference type="EMBL" id="AYEU01000006">
    <property type="protein sequence ID" value="ESK50949.1"/>
    <property type="molecule type" value="Genomic_DNA"/>
</dbReference>
<dbReference type="RefSeq" id="WP_004900938.1">
    <property type="nucleotide sequence ID" value="NZ_BBTI01000028.1"/>
</dbReference>
<organism evidence="1 2">
    <name type="scientific">Acinetobacter brisouii CIP 110357</name>
    <dbReference type="NCBI Taxonomy" id="1341683"/>
    <lineage>
        <taxon>Bacteria</taxon>
        <taxon>Pseudomonadati</taxon>
        <taxon>Pseudomonadota</taxon>
        <taxon>Gammaproteobacteria</taxon>
        <taxon>Moraxellales</taxon>
        <taxon>Moraxellaceae</taxon>
        <taxon>Acinetobacter</taxon>
    </lineage>
</organism>
<dbReference type="Proteomes" id="UP000018418">
    <property type="component" value="Unassembled WGS sequence"/>
</dbReference>
<protein>
    <recommendedName>
        <fullName evidence="3">SinR family protein</fullName>
    </recommendedName>
</protein>
<comment type="caution">
    <text evidence="1">The sequence shown here is derived from an EMBL/GenBank/DDBJ whole genome shotgun (WGS) entry which is preliminary data.</text>
</comment>
<reference evidence="1 2" key="1">
    <citation type="submission" date="2013-10" db="EMBL/GenBank/DDBJ databases">
        <title>The Genome Sequence of Acinetobacter brisouii CIP 110357.</title>
        <authorList>
            <consortium name="The Broad Institute Genomics Platform"/>
            <consortium name="The Broad Institute Genome Sequencing Center for Infectious Disease"/>
            <person name="Cerqueira G."/>
            <person name="Feldgarden M."/>
            <person name="Courvalin P."/>
            <person name="Grillot-Courvalin C."/>
            <person name="Clermont D."/>
            <person name="Rocha E."/>
            <person name="Yoon E.-J."/>
            <person name="Nemec A."/>
            <person name="Young S.K."/>
            <person name="Zeng Q."/>
            <person name="Gargeya S."/>
            <person name="Fitzgerald M."/>
            <person name="Abouelleil A."/>
            <person name="Alvarado L."/>
            <person name="Berlin A.M."/>
            <person name="Chapman S.B."/>
            <person name="Gainer-Dewar J."/>
            <person name="Goldberg J."/>
            <person name="Gnerre S."/>
            <person name="Griggs A."/>
            <person name="Gujja S."/>
            <person name="Hansen M."/>
            <person name="Howarth C."/>
            <person name="Imamovic A."/>
            <person name="Ireland A."/>
            <person name="Larimer J."/>
            <person name="McCowan C."/>
            <person name="Murphy C."/>
            <person name="Pearson M."/>
            <person name="Poon T.W."/>
            <person name="Priest M."/>
            <person name="Roberts A."/>
            <person name="Saif S."/>
            <person name="Shea T."/>
            <person name="Sykes S."/>
            <person name="Wortman J."/>
            <person name="Nusbaum C."/>
            <person name="Birren B."/>
        </authorList>
    </citation>
    <scope>NUCLEOTIDE SEQUENCE [LARGE SCALE GENOMIC DNA]</scope>
    <source>
        <strain evidence="1 2">CIP 110357</strain>
    </source>
</reference>
<evidence type="ECO:0008006" key="3">
    <source>
        <dbReference type="Google" id="ProtNLM"/>
    </source>
</evidence>
<gene>
    <name evidence="1" type="ORF">P255_01449</name>
</gene>
<accession>V2VT86</accession>
<dbReference type="HOGENOM" id="CLU_179928_1_0_6"/>
<dbReference type="OrthoDB" id="2656750at2"/>
<dbReference type="AlphaFoldDB" id="V2VT86"/>
<proteinExistence type="predicted"/>
<evidence type="ECO:0000313" key="2">
    <source>
        <dbReference type="Proteomes" id="UP000018418"/>
    </source>
</evidence>